<dbReference type="PANTHER" id="PTHR35563:SF2">
    <property type="entry name" value="BARREL METAL-DEPENDENT HYDROLASE, PUTATIVE (AFU_ORTHOLOGUE AFUA_1G16240)-RELATED"/>
    <property type="match status" value="1"/>
</dbReference>
<dbReference type="EMBL" id="KN847531">
    <property type="protein sequence ID" value="KIW08191.1"/>
    <property type="molecule type" value="Genomic_DNA"/>
</dbReference>
<dbReference type="OrthoDB" id="2135488at2759"/>
<dbReference type="VEuPathDB" id="FungiDB:PV09_01122"/>
<protein>
    <recommendedName>
        <fullName evidence="1">Amidohydrolase-related domain-containing protein</fullName>
    </recommendedName>
</protein>
<dbReference type="HOGENOM" id="CLU_2387860_0_0_1"/>
<reference evidence="2 3" key="1">
    <citation type="submission" date="2015-01" db="EMBL/GenBank/DDBJ databases">
        <title>The Genome Sequence of Ochroconis gallopava CBS43764.</title>
        <authorList>
            <consortium name="The Broad Institute Genomics Platform"/>
            <person name="Cuomo C."/>
            <person name="de Hoog S."/>
            <person name="Gorbushina A."/>
            <person name="Stielow B."/>
            <person name="Teixiera M."/>
            <person name="Abouelleil A."/>
            <person name="Chapman S.B."/>
            <person name="Priest M."/>
            <person name="Young S.K."/>
            <person name="Wortman J."/>
            <person name="Nusbaum C."/>
            <person name="Birren B."/>
        </authorList>
    </citation>
    <scope>NUCLEOTIDE SEQUENCE [LARGE SCALE GENOMIC DNA]</scope>
    <source>
        <strain evidence="2 3">CBS 43764</strain>
    </source>
</reference>
<dbReference type="GeneID" id="27309095"/>
<dbReference type="GO" id="GO:0016787">
    <property type="term" value="F:hydrolase activity"/>
    <property type="evidence" value="ECO:0007669"/>
    <property type="project" value="InterPro"/>
</dbReference>
<keyword evidence="3" id="KW-1185">Reference proteome</keyword>
<dbReference type="Proteomes" id="UP000053259">
    <property type="component" value="Unassembled WGS sequence"/>
</dbReference>
<feature type="domain" description="Amidohydrolase-related" evidence="1">
    <location>
        <begin position="5"/>
        <end position="82"/>
    </location>
</feature>
<dbReference type="PANTHER" id="PTHR35563">
    <property type="entry name" value="BARREL METAL-DEPENDENT HYDROLASE, PUTATIVE (AFU_ORTHOLOGUE AFUA_1G16240)-RELATED"/>
    <property type="match status" value="1"/>
</dbReference>
<dbReference type="Gene3D" id="3.20.20.140">
    <property type="entry name" value="Metal-dependent hydrolases"/>
    <property type="match status" value="1"/>
</dbReference>
<proteinExistence type="predicted"/>
<dbReference type="STRING" id="253628.A0A0D1XZE8"/>
<dbReference type="InterPro" id="IPR052358">
    <property type="entry name" value="Aro_Compnd_Degr_Hydrolases"/>
</dbReference>
<dbReference type="RefSeq" id="XP_016218060.1">
    <property type="nucleotide sequence ID" value="XM_016353965.1"/>
</dbReference>
<dbReference type="InParanoid" id="A0A0D1XZE8"/>
<dbReference type="InterPro" id="IPR006680">
    <property type="entry name" value="Amidohydro-rel"/>
</dbReference>
<gene>
    <name evidence="2" type="ORF">PV09_01122</name>
</gene>
<sequence>MSPSYTDLKPLVHALIEANPDRIIWGSDWPHTPQMKVRSHDEALSETPFLNFDDLTWLKVLRSWLTDEQWDKVMVKNPSSLYFSDDRDISATEV</sequence>
<organism evidence="2 3">
    <name type="scientific">Verruconis gallopava</name>
    <dbReference type="NCBI Taxonomy" id="253628"/>
    <lineage>
        <taxon>Eukaryota</taxon>
        <taxon>Fungi</taxon>
        <taxon>Dikarya</taxon>
        <taxon>Ascomycota</taxon>
        <taxon>Pezizomycotina</taxon>
        <taxon>Dothideomycetes</taxon>
        <taxon>Pleosporomycetidae</taxon>
        <taxon>Venturiales</taxon>
        <taxon>Sympoventuriaceae</taxon>
        <taxon>Verruconis</taxon>
    </lineage>
</organism>
<evidence type="ECO:0000259" key="1">
    <source>
        <dbReference type="Pfam" id="PF04909"/>
    </source>
</evidence>
<evidence type="ECO:0000313" key="2">
    <source>
        <dbReference type="EMBL" id="KIW08191.1"/>
    </source>
</evidence>
<evidence type="ECO:0000313" key="3">
    <source>
        <dbReference type="Proteomes" id="UP000053259"/>
    </source>
</evidence>
<dbReference type="SUPFAM" id="SSF51556">
    <property type="entry name" value="Metallo-dependent hydrolases"/>
    <property type="match status" value="1"/>
</dbReference>
<dbReference type="Pfam" id="PF04909">
    <property type="entry name" value="Amidohydro_2"/>
    <property type="match status" value="1"/>
</dbReference>
<dbReference type="InterPro" id="IPR032466">
    <property type="entry name" value="Metal_Hydrolase"/>
</dbReference>
<accession>A0A0D1XZE8</accession>
<name>A0A0D1XZE8_9PEZI</name>
<dbReference type="AlphaFoldDB" id="A0A0D1XZE8"/>